<evidence type="ECO:0000256" key="8">
    <source>
        <dbReference type="SAM" id="Phobius"/>
    </source>
</evidence>
<dbReference type="FunFam" id="1.10.3430.10:FF:000008">
    <property type="entry name" value="Ammonium transporter"/>
    <property type="match status" value="1"/>
</dbReference>
<feature type="transmembrane region" description="Helical" evidence="8">
    <location>
        <begin position="338"/>
        <end position="361"/>
    </location>
</feature>
<comment type="subcellular location">
    <subcellularLocation>
        <location evidence="1">Membrane</location>
        <topology evidence="1">Multi-pass membrane protein</topology>
    </subcellularLocation>
</comment>
<feature type="transmembrane region" description="Helical" evidence="8">
    <location>
        <begin position="140"/>
        <end position="159"/>
    </location>
</feature>
<dbReference type="AlphaFoldDB" id="A0A1D2N676"/>
<feature type="transmembrane region" description="Helical" evidence="8">
    <location>
        <begin position="307"/>
        <end position="326"/>
    </location>
</feature>
<proteinExistence type="inferred from homology"/>
<gene>
    <name evidence="10" type="ORF">Ocin01_05908</name>
</gene>
<comment type="similarity">
    <text evidence="2">Belongs to the ammonia transporter channel (TC 1.A.11.2) family.</text>
</comment>
<keyword evidence="7" id="KW-0924">Ammonia transport</keyword>
<dbReference type="InterPro" id="IPR029020">
    <property type="entry name" value="Ammonium/urea_transptr"/>
</dbReference>
<reference evidence="10 11" key="1">
    <citation type="journal article" date="2016" name="Genome Biol. Evol.">
        <title>Gene Family Evolution Reflects Adaptation to Soil Environmental Stressors in the Genome of the Collembolan Orchesella cincta.</title>
        <authorList>
            <person name="Faddeeva-Vakhrusheva A."/>
            <person name="Derks M.F."/>
            <person name="Anvar S.Y."/>
            <person name="Agamennone V."/>
            <person name="Suring W."/>
            <person name="Smit S."/>
            <person name="van Straalen N.M."/>
            <person name="Roelofs D."/>
        </authorList>
    </citation>
    <scope>NUCLEOTIDE SEQUENCE [LARGE SCALE GENOMIC DNA]</scope>
    <source>
        <tissue evidence="10">Mixed pool</tissue>
    </source>
</reference>
<evidence type="ECO:0000313" key="11">
    <source>
        <dbReference type="Proteomes" id="UP000094527"/>
    </source>
</evidence>
<dbReference type="Pfam" id="PF00909">
    <property type="entry name" value="Ammonium_transp"/>
    <property type="match status" value="1"/>
</dbReference>
<evidence type="ECO:0000256" key="7">
    <source>
        <dbReference type="ARBA" id="ARBA00023177"/>
    </source>
</evidence>
<evidence type="ECO:0000259" key="9">
    <source>
        <dbReference type="Pfam" id="PF00909"/>
    </source>
</evidence>
<evidence type="ECO:0000256" key="1">
    <source>
        <dbReference type="ARBA" id="ARBA00004141"/>
    </source>
</evidence>
<organism evidence="10 11">
    <name type="scientific">Orchesella cincta</name>
    <name type="common">Springtail</name>
    <name type="synonym">Podura cincta</name>
    <dbReference type="NCBI Taxonomy" id="48709"/>
    <lineage>
        <taxon>Eukaryota</taxon>
        <taxon>Metazoa</taxon>
        <taxon>Ecdysozoa</taxon>
        <taxon>Arthropoda</taxon>
        <taxon>Hexapoda</taxon>
        <taxon>Collembola</taxon>
        <taxon>Entomobryomorpha</taxon>
        <taxon>Entomobryoidea</taxon>
        <taxon>Orchesellidae</taxon>
        <taxon>Orchesellinae</taxon>
        <taxon>Orchesella</taxon>
    </lineage>
</organism>
<evidence type="ECO:0000256" key="4">
    <source>
        <dbReference type="ARBA" id="ARBA00022692"/>
    </source>
</evidence>
<comment type="caution">
    <text evidence="10">The sequence shown here is derived from an EMBL/GenBank/DDBJ whole genome shotgun (WGS) entry which is preliminary data.</text>
</comment>
<feature type="transmembrane region" description="Helical" evidence="8">
    <location>
        <begin position="65"/>
        <end position="84"/>
    </location>
</feature>
<keyword evidence="11" id="KW-1185">Reference proteome</keyword>
<evidence type="ECO:0000256" key="5">
    <source>
        <dbReference type="ARBA" id="ARBA00022989"/>
    </source>
</evidence>
<dbReference type="GO" id="GO:0097272">
    <property type="term" value="P:ammonium homeostasis"/>
    <property type="evidence" value="ECO:0007669"/>
    <property type="project" value="TreeGrafter"/>
</dbReference>
<dbReference type="SUPFAM" id="SSF111352">
    <property type="entry name" value="Ammonium transporter"/>
    <property type="match status" value="1"/>
</dbReference>
<dbReference type="GO" id="GO:0005886">
    <property type="term" value="C:plasma membrane"/>
    <property type="evidence" value="ECO:0007669"/>
    <property type="project" value="TreeGrafter"/>
</dbReference>
<feature type="transmembrane region" description="Helical" evidence="8">
    <location>
        <begin position="250"/>
        <end position="270"/>
    </location>
</feature>
<keyword evidence="3" id="KW-0813">Transport</keyword>
<name>A0A1D2N676_ORCCI</name>
<feature type="transmembrane region" description="Helical" evidence="8">
    <location>
        <begin position="114"/>
        <end position="133"/>
    </location>
</feature>
<feature type="transmembrane region" description="Helical" evidence="8">
    <location>
        <begin position="179"/>
        <end position="196"/>
    </location>
</feature>
<keyword evidence="4 8" id="KW-0812">Transmembrane</keyword>
<protein>
    <submittedName>
        <fullName evidence="10">Putative ammonium transporter 3</fullName>
    </submittedName>
</protein>
<keyword evidence="5 8" id="KW-1133">Transmembrane helix</keyword>
<dbReference type="Gene3D" id="1.10.3430.10">
    <property type="entry name" value="Ammonium transporter AmtB like domains"/>
    <property type="match status" value="1"/>
</dbReference>
<dbReference type="PANTHER" id="PTHR11730:SF58">
    <property type="entry name" value="AMMONIUM TRANSPORTER"/>
    <property type="match status" value="1"/>
</dbReference>
<keyword evidence="6 8" id="KW-0472">Membrane</keyword>
<dbReference type="OrthoDB" id="534912at2759"/>
<dbReference type="GO" id="GO:0008519">
    <property type="term" value="F:ammonium channel activity"/>
    <property type="evidence" value="ECO:0007669"/>
    <property type="project" value="InterPro"/>
</dbReference>
<feature type="transmembrane region" description="Helical" evidence="8">
    <location>
        <begin position="217"/>
        <end position="238"/>
    </location>
</feature>
<dbReference type="InterPro" id="IPR024041">
    <property type="entry name" value="NH4_transpt_AmtB-like_dom"/>
</dbReference>
<evidence type="ECO:0000256" key="3">
    <source>
        <dbReference type="ARBA" id="ARBA00022448"/>
    </source>
</evidence>
<evidence type="ECO:0000313" key="10">
    <source>
        <dbReference type="EMBL" id="ODN00770.1"/>
    </source>
</evidence>
<evidence type="ECO:0000256" key="6">
    <source>
        <dbReference type="ARBA" id="ARBA00023136"/>
    </source>
</evidence>
<dbReference type="EMBL" id="LJIJ01000187">
    <property type="protein sequence ID" value="ODN00770.1"/>
    <property type="molecule type" value="Genomic_DNA"/>
</dbReference>
<feature type="transmembrane region" description="Helical" evidence="8">
    <location>
        <begin position="381"/>
        <end position="410"/>
    </location>
</feature>
<accession>A0A1D2N676</accession>
<sequence length="504" mass="53946">MKQHGSLRQLSSSLQCRQVVIHFDSISPIDGKALISCEFLLLGFGLLESGCVSLKNEVNIMMKNVIDIVFGGITYWLFGFGLTYGKLYSNPFFAIGYFAVDADLDEMGPVFSTFLFQLSFATTATTIVSGAMAERCNFRAYCLFSLCNTIVYCVPAGWIWGSHGFLNTLGAIDIGGSGAVHLVGGSSAFVAAWMLGPRLGRYDHGNEPLPMGSPTNALLGLFMLWWGWLAFSSGSVFGVSGHKWKFSARAAVTTINASFGGGVVGLIYSYIRKKGKFDILDLISAVLGSLVSVTGGCAIYRPWEAIVIGAIGGGLACFGIPFFDWLRIDDPVGATSVHVIGPFCTTGLSAFWGVLAIGLFADGETLLSLTKGRAGLFKGGNAYLLGVQTLAAVSFSLWAGFITFLLLWIINKFIPIRMEAHEELLGADLVEHGIRRSGVGVSRALSALGSHPNFDIEAGSAIGTNPGHEMALEKFLKDKGSLRNGNLNHEPLSHITNTSIAWAK</sequence>
<dbReference type="Proteomes" id="UP000094527">
    <property type="component" value="Unassembled WGS sequence"/>
</dbReference>
<feature type="transmembrane region" description="Helical" evidence="8">
    <location>
        <begin position="282"/>
        <end position="301"/>
    </location>
</feature>
<dbReference type="OMA" id="CAGSDVM"/>
<dbReference type="STRING" id="48709.A0A1D2N676"/>
<feature type="domain" description="Ammonium transporter AmtB-like" evidence="9">
    <location>
        <begin position="39"/>
        <end position="433"/>
    </location>
</feature>
<evidence type="ECO:0000256" key="2">
    <source>
        <dbReference type="ARBA" id="ARBA00005887"/>
    </source>
</evidence>
<dbReference type="PANTHER" id="PTHR11730">
    <property type="entry name" value="AMMONIUM TRANSPORTER"/>
    <property type="match status" value="1"/>
</dbReference>